<feature type="region of interest" description="Disordered" evidence="1">
    <location>
        <begin position="252"/>
        <end position="278"/>
    </location>
</feature>
<sequence length="278" mass="30655">MTYALDKETVDRIAAMPVVIEAAKAADELTALWPLDGALRMDNDAKYTEDLQVRTTLAFARVLTGFDVTMADAEFVYEGADSIPGRPQEVVDALLAADEAYEIMEDYARDGQIDLVIEAAQALGANWDEATAWDVEQLISGVAGQVHDIGELDMTKRFAVALTVCDALLGVVARDAVDAHDVAVRSLPVMLYVNELREDCSVPRICLTGDRILALMERRGNAADTLTATAGFIAPLAEAEWRRHREDVLWDPDEAKKRAKEEDERRNKEELAAKFADK</sequence>
<keyword evidence="3" id="KW-1185">Reference proteome</keyword>
<name>A0A087BED3_9BIFI</name>
<evidence type="ECO:0000313" key="2">
    <source>
        <dbReference type="EMBL" id="KFI69383.1"/>
    </source>
</evidence>
<dbReference type="STRING" id="78345.BMERY_1851"/>
<proteinExistence type="predicted"/>
<evidence type="ECO:0000256" key="1">
    <source>
        <dbReference type="SAM" id="MobiDB-lite"/>
    </source>
</evidence>
<dbReference type="Proteomes" id="UP000029060">
    <property type="component" value="Unassembled WGS sequence"/>
</dbReference>
<dbReference type="EMBL" id="JGZC01000009">
    <property type="protein sequence ID" value="KFI69383.1"/>
    <property type="molecule type" value="Genomic_DNA"/>
</dbReference>
<accession>A0A087BED3</accession>
<dbReference type="AlphaFoldDB" id="A0A087BED3"/>
<dbReference type="OrthoDB" id="3238275at2"/>
<comment type="caution">
    <text evidence="2">The sequence shown here is derived from an EMBL/GenBank/DDBJ whole genome shotgun (WGS) entry which is preliminary data.</text>
</comment>
<evidence type="ECO:0000313" key="3">
    <source>
        <dbReference type="Proteomes" id="UP000029060"/>
    </source>
</evidence>
<organism evidence="2 3">
    <name type="scientific">Bifidobacterium merycicum</name>
    <dbReference type="NCBI Taxonomy" id="78345"/>
    <lineage>
        <taxon>Bacteria</taxon>
        <taxon>Bacillati</taxon>
        <taxon>Actinomycetota</taxon>
        <taxon>Actinomycetes</taxon>
        <taxon>Bifidobacteriales</taxon>
        <taxon>Bifidobacteriaceae</taxon>
        <taxon>Bifidobacterium</taxon>
    </lineage>
</organism>
<dbReference type="eggNOG" id="ENOG5032K3E">
    <property type="taxonomic scope" value="Bacteria"/>
</dbReference>
<gene>
    <name evidence="2" type="ORF">BMERY_1851</name>
</gene>
<reference evidence="2 3" key="1">
    <citation type="submission" date="2014-03" db="EMBL/GenBank/DDBJ databases">
        <title>Genomics of Bifidobacteria.</title>
        <authorList>
            <person name="Ventura M."/>
            <person name="Milani C."/>
            <person name="Lugli G.A."/>
        </authorList>
    </citation>
    <scope>NUCLEOTIDE SEQUENCE [LARGE SCALE GENOMIC DNA]</scope>
    <source>
        <strain evidence="2 3">LMG 11341</strain>
    </source>
</reference>
<dbReference type="RefSeq" id="WP_033523266.1">
    <property type="nucleotide sequence ID" value="NZ_JGZC01000009.1"/>
</dbReference>
<protein>
    <submittedName>
        <fullName evidence="2">Uncharacterized protein</fullName>
    </submittedName>
</protein>